<reference evidence="1" key="1">
    <citation type="journal article" date="2014" name="Front. Microbiol.">
        <title>High frequency of phylogenetically diverse reductive dehalogenase-homologous genes in deep subseafloor sedimentary metagenomes.</title>
        <authorList>
            <person name="Kawai M."/>
            <person name="Futagami T."/>
            <person name="Toyoda A."/>
            <person name="Takaki Y."/>
            <person name="Nishi S."/>
            <person name="Hori S."/>
            <person name="Arai W."/>
            <person name="Tsubouchi T."/>
            <person name="Morono Y."/>
            <person name="Uchiyama I."/>
            <person name="Ito T."/>
            <person name="Fujiyama A."/>
            <person name="Inagaki F."/>
            <person name="Takami H."/>
        </authorList>
    </citation>
    <scope>NUCLEOTIDE SEQUENCE</scope>
    <source>
        <strain evidence="1">Expedition CK06-06</strain>
    </source>
</reference>
<dbReference type="AlphaFoldDB" id="X0TIV7"/>
<comment type="caution">
    <text evidence="1">The sequence shown here is derived from an EMBL/GenBank/DDBJ whole genome shotgun (WGS) entry which is preliminary data.</text>
</comment>
<gene>
    <name evidence="1" type="ORF">S01H1_30954</name>
</gene>
<proteinExistence type="predicted"/>
<protein>
    <submittedName>
        <fullName evidence="1">Uncharacterized protein</fullName>
    </submittedName>
</protein>
<evidence type="ECO:0000313" key="1">
    <source>
        <dbReference type="EMBL" id="GAF87206.1"/>
    </source>
</evidence>
<sequence length="152" mass="17541">MAAPVEVLAPIIYNVKDPCVNPVMLLWLNSLGGFSQWMFERKQVAEVETTLGDIYEEPFFEIETTNRTLRQRDSSYSHGWTLQTEDLTTDEVLALAEMKTTEAVYVMKQDGTTLGVIAEGITTIYNRYSKKHIFSVKINWPRDFNPERWLIS</sequence>
<organism evidence="1">
    <name type="scientific">marine sediment metagenome</name>
    <dbReference type="NCBI Taxonomy" id="412755"/>
    <lineage>
        <taxon>unclassified sequences</taxon>
        <taxon>metagenomes</taxon>
        <taxon>ecological metagenomes</taxon>
    </lineage>
</organism>
<accession>X0TIV7</accession>
<dbReference type="EMBL" id="BARS01019078">
    <property type="protein sequence ID" value="GAF87206.1"/>
    <property type="molecule type" value="Genomic_DNA"/>
</dbReference>
<name>X0TIV7_9ZZZZ</name>